<feature type="compositionally biased region" description="Polar residues" evidence="4">
    <location>
        <begin position="89"/>
        <end position="105"/>
    </location>
</feature>
<accession>A0AAE1C9Y1</accession>
<evidence type="ECO:0000256" key="2">
    <source>
        <dbReference type="ARBA" id="ARBA00022643"/>
    </source>
</evidence>
<keyword evidence="3" id="KW-0157">Chromophore</keyword>
<dbReference type="Proteomes" id="UP001270362">
    <property type="component" value="Unassembled WGS sequence"/>
</dbReference>
<feature type="compositionally biased region" description="Polar residues" evidence="4">
    <location>
        <begin position="1"/>
        <end position="12"/>
    </location>
</feature>
<dbReference type="Pfam" id="PF13426">
    <property type="entry name" value="PAS_9"/>
    <property type="match status" value="1"/>
</dbReference>
<dbReference type="GO" id="GO:0005634">
    <property type="term" value="C:nucleus"/>
    <property type="evidence" value="ECO:0007669"/>
    <property type="project" value="TreeGrafter"/>
</dbReference>
<dbReference type="PANTHER" id="PTHR47429:SF9">
    <property type="entry name" value="PAS DOMAIN-CONTAINING PROTEIN"/>
    <property type="match status" value="1"/>
</dbReference>
<sequence length="560" mass="61198">MDGQFMQESCGKQTPRGAETPDIPPRSTSRVAPGTQPDGSNYMTAQINTDAMEDMRQSQEQPAAKTSAGALSLSCSALGVDSVSRRSETISVASTQKPTATSLSPLQAKAGCDDGELEPLDEEELEPGSFDLIAPAIDSGPRYSLETRSEQLFSGEHLAVIFAGPVLLSQFTSFMRTCRPAAVPLLEYHLDAIKALKAIRYSNAISKTLPSLEDHDFSEEPTVLAANTALQEKADRSFDALVRDELPAFITHTWIQTASISIRKRIIGKLPLHLRQMSEGLAEVFCLTDPSRDDNPIVFASEEFYRTTQYGVNYAIGRNCRFLQGPKTSRSSVERLRKNLAAGNRHCEAILNYRRDGSPFMNLMMCAPLLDSRGVMRYMIGAQVDVSGIAKDCAGLESLRRLITRQSTAADGEAANAVNADDNGADDDAFQEMSSMFNGSEIETVRKHGGSMYQPPEGIQSCNNNEESVSNWQKPRLIIRDGSPDAETALQHPASSLGIYEHYVLVRPCSNLRVLVASPSLRLPGILQTPFLSRIGGSDRVRDELAQAFRDANVVTARVR</sequence>
<gene>
    <name evidence="6" type="ORF">B0T22DRAFT_203293</name>
</gene>
<dbReference type="InterPro" id="IPR000014">
    <property type="entry name" value="PAS"/>
</dbReference>
<dbReference type="Gene3D" id="3.30.450.20">
    <property type="entry name" value="PAS domain"/>
    <property type="match status" value="1"/>
</dbReference>
<evidence type="ECO:0000313" key="7">
    <source>
        <dbReference type="Proteomes" id="UP001270362"/>
    </source>
</evidence>
<feature type="region of interest" description="Disordered" evidence="4">
    <location>
        <begin position="89"/>
        <end position="110"/>
    </location>
</feature>
<dbReference type="PANTHER" id="PTHR47429">
    <property type="entry name" value="PROTEIN TWIN LOV 1"/>
    <property type="match status" value="1"/>
</dbReference>
<dbReference type="SUPFAM" id="SSF55785">
    <property type="entry name" value="PYP-like sensor domain (PAS domain)"/>
    <property type="match status" value="1"/>
</dbReference>
<dbReference type="EMBL" id="JAULSO010000003">
    <property type="protein sequence ID" value="KAK3684931.1"/>
    <property type="molecule type" value="Genomic_DNA"/>
</dbReference>
<feature type="compositionally biased region" description="Polar residues" evidence="4">
    <location>
        <begin position="37"/>
        <end position="49"/>
    </location>
</feature>
<reference evidence="6" key="1">
    <citation type="journal article" date="2023" name="Mol. Phylogenet. Evol.">
        <title>Genome-scale phylogeny and comparative genomics of the fungal order Sordariales.</title>
        <authorList>
            <person name="Hensen N."/>
            <person name="Bonometti L."/>
            <person name="Westerberg I."/>
            <person name="Brannstrom I.O."/>
            <person name="Guillou S."/>
            <person name="Cros-Aarteil S."/>
            <person name="Calhoun S."/>
            <person name="Haridas S."/>
            <person name="Kuo A."/>
            <person name="Mondo S."/>
            <person name="Pangilinan J."/>
            <person name="Riley R."/>
            <person name="LaButti K."/>
            <person name="Andreopoulos B."/>
            <person name="Lipzen A."/>
            <person name="Chen C."/>
            <person name="Yan M."/>
            <person name="Daum C."/>
            <person name="Ng V."/>
            <person name="Clum A."/>
            <person name="Steindorff A."/>
            <person name="Ohm R.A."/>
            <person name="Martin F."/>
            <person name="Silar P."/>
            <person name="Natvig D.O."/>
            <person name="Lalanne C."/>
            <person name="Gautier V."/>
            <person name="Ament-Velasquez S.L."/>
            <person name="Kruys A."/>
            <person name="Hutchinson M.I."/>
            <person name="Powell A.J."/>
            <person name="Barry K."/>
            <person name="Miller A.N."/>
            <person name="Grigoriev I.V."/>
            <person name="Debuchy R."/>
            <person name="Gladieux P."/>
            <person name="Hiltunen Thoren M."/>
            <person name="Johannesson H."/>
        </authorList>
    </citation>
    <scope>NUCLEOTIDE SEQUENCE</scope>
    <source>
        <strain evidence="6">CBS 314.62</strain>
    </source>
</reference>
<feature type="domain" description="PAS" evidence="5">
    <location>
        <begin position="292"/>
        <end position="387"/>
    </location>
</feature>
<name>A0AAE1C9Y1_9PEZI</name>
<evidence type="ECO:0000259" key="5">
    <source>
        <dbReference type="Pfam" id="PF13426"/>
    </source>
</evidence>
<evidence type="ECO:0000256" key="1">
    <source>
        <dbReference type="ARBA" id="ARBA00022630"/>
    </source>
</evidence>
<evidence type="ECO:0000256" key="4">
    <source>
        <dbReference type="SAM" id="MobiDB-lite"/>
    </source>
</evidence>
<keyword evidence="1" id="KW-0285">Flavoprotein</keyword>
<organism evidence="6 7">
    <name type="scientific">Podospora appendiculata</name>
    <dbReference type="NCBI Taxonomy" id="314037"/>
    <lineage>
        <taxon>Eukaryota</taxon>
        <taxon>Fungi</taxon>
        <taxon>Dikarya</taxon>
        <taxon>Ascomycota</taxon>
        <taxon>Pezizomycotina</taxon>
        <taxon>Sordariomycetes</taxon>
        <taxon>Sordariomycetidae</taxon>
        <taxon>Sordariales</taxon>
        <taxon>Podosporaceae</taxon>
        <taxon>Podospora</taxon>
    </lineage>
</organism>
<dbReference type="AlphaFoldDB" id="A0AAE1C9Y1"/>
<keyword evidence="2" id="KW-0288">FMN</keyword>
<reference evidence="6" key="2">
    <citation type="submission" date="2023-06" db="EMBL/GenBank/DDBJ databases">
        <authorList>
            <consortium name="Lawrence Berkeley National Laboratory"/>
            <person name="Haridas S."/>
            <person name="Hensen N."/>
            <person name="Bonometti L."/>
            <person name="Westerberg I."/>
            <person name="Brannstrom I.O."/>
            <person name="Guillou S."/>
            <person name="Cros-Aarteil S."/>
            <person name="Calhoun S."/>
            <person name="Kuo A."/>
            <person name="Mondo S."/>
            <person name="Pangilinan J."/>
            <person name="Riley R."/>
            <person name="Labutti K."/>
            <person name="Andreopoulos B."/>
            <person name="Lipzen A."/>
            <person name="Chen C."/>
            <person name="Yanf M."/>
            <person name="Daum C."/>
            <person name="Ng V."/>
            <person name="Clum A."/>
            <person name="Steindorff A."/>
            <person name="Ohm R."/>
            <person name="Martin F."/>
            <person name="Silar P."/>
            <person name="Natvig D."/>
            <person name="Lalanne C."/>
            <person name="Gautier V."/>
            <person name="Ament-Velasquez S.L."/>
            <person name="Kruys A."/>
            <person name="Hutchinson M.I."/>
            <person name="Powell A.J."/>
            <person name="Barry K."/>
            <person name="Miller A.N."/>
            <person name="Grigoriev I.V."/>
            <person name="Debuchy R."/>
            <person name="Gladieux P."/>
            <person name="Thoren M.H."/>
            <person name="Johannesson H."/>
        </authorList>
    </citation>
    <scope>NUCLEOTIDE SEQUENCE</scope>
    <source>
        <strain evidence="6">CBS 314.62</strain>
    </source>
</reference>
<proteinExistence type="predicted"/>
<comment type="caution">
    <text evidence="6">The sequence shown here is derived from an EMBL/GenBank/DDBJ whole genome shotgun (WGS) entry which is preliminary data.</text>
</comment>
<feature type="region of interest" description="Disordered" evidence="4">
    <location>
        <begin position="1"/>
        <end position="67"/>
    </location>
</feature>
<protein>
    <recommendedName>
        <fullName evidence="5">PAS domain-containing protein</fullName>
    </recommendedName>
</protein>
<keyword evidence="7" id="KW-1185">Reference proteome</keyword>
<evidence type="ECO:0000256" key="3">
    <source>
        <dbReference type="ARBA" id="ARBA00022991"/>
    </source>
</evidence>
<evidence type="ECO:0000313" key="6">
    <source>
        <dbReference type="EMBL" id="KAK3684931.1"/>
    </source>
</evidence>
<dbReference type="InterPro" id="IPR035965">
    <property type="entry name" value="PAS-like_dom_sf"/>
</dbReference>